<keyword evidence="20" id="KW-1185">Reference proteome</keyword>
<feature type="domain" description="Glycosyl hydrolase family 13 catalytic" evidence="18">
    <location>
        <begin position="113"/>
        <end position="457"/>
    </location>
</feature>
<sequence>MNKYPLAGARSAPDGTTTFRLWAPFRKEVALVLPDQTLPMKAVAEGYWELTVTDIYPGARYLYLLDGALQRPDPASRWQPEGVHGPSAIPDETFVFTDQHWKGLAATELIIYEIHTGTFSAPGTFSGIREKLDYLKELGITAIELMPVAQFPGERNWGYDGVYPFAVQNSYGTPDDLKMLVNAAHALGIAVILDVVYNHQGPEGNYFYDYGPYFTGRYKTPWGDAINFDEPWCDGVRGFYLQNALMWLEEFHIDGLRLDAVHAFSDNSAIHFTQELSVAVKELEARTGMRKLLIGEIDLNNPRFIDPVEAGGYGLDAQWADEFHHALHSRLTGEQQGYYEDFGSIEHLRHAFENAYVYTGEYSVHRKRRFGRKPVNNPFHQFVVFAQNHDQIGNRMMGERLSVLLSFEALKLAAATVLLSPFIPLLFMGEEYGEKNPFLFFTSHGDADLIKAVREGRQQEFAHTGEAPDPQDTHTFAQSKLSWQTAEGHHAALLRYYKELLLLRKNTPALLNTAREATRVHHTNSEDLLVLERSKDAAALLIVFNAGITSHELSYTTYGKLRLLFDSAALAFNGPGTNTAVADDQPLMISPLSAVVYEIIAYEN</sequence>
<evidence type="ECO:0000256" key="11">
    <source>
        <dbReference type="ARBA" id="ARBA00033284"/>
    </source>
</evidence>
<evidence type="ECO:0000259" key="18">
    <source>
        <dbReference type="SMART" id="SM00642"/>
    </source>
</evidence>
<feature type="site" description="Transition state stabilizer" evidence="17">
    <location>
        <position position="390"/>
    </location>
</feature>
<keyword evidence="8" id="KW-0119">Carbohydrate metabolism</keyword>
<dbReference type="Gene3D" id="1.10.10.760">
    <property type="entry name" value="E-set domains of sugar-utilizing enzymes"/>
    <property type="match status" value="1"/>
</dbReference>
<dbReference type="CDD" id="cd02853">
    <property type="entry name" value="E_set_MTHase_like_N"/>
    <property type="match status" value="1"/>
</dbReference>
<evidence type="ECO:0000256" key="13">
    <source>
        <dbReference type="NCBIfam" id="TIGR02402"/>
    </source>
</evidence>
<dbReference type="RefSeq" id="WP_089896498.1">
    <property type="nucleotide sequence ID" value="NZ_FOJG01000001.1"/>
</dbReference>
<dbReference type="InterPro" id="IPR014756">
    <property type="entry name" value="Ig_E-set"/>
</dbReference>
<reference evidence="20" key="1">
    <citation type="submission" date="2016-10" db="EMBL/GenBank/DDBJ databases">
        <authorList>
            <person name="Varghese N."/>
            <person name="Submissions S."/>
        </authorList>
    </citation>
    <scope>NUCLEOTIDE SEQUENCE [LARGE SCALE GENOMIC DNA]</scope>
    <source>
        <strain evidence="20">DSM 3695</strain>
    </source>
</reference>
<feature type="binding site" evidence="16">
    <location>
        <begin position="257"/>
        <end position="262"/>
    </location>
    <ligand>
        <name>substrate</name>
    </ligand>
</feature>
<comment type="catalytic activity">
    <reaction evidence="12 14">
        <text>hydrolysis of (1-&gt;4)-alpha-D-glucosidic linkage in 4-alpha-D-[(1-&gt;4)-alpha-D-glucanosyl]n trehalose to yield trehalose and (1-&gt;4)-alpha-D-glucan.</text>
        <dbReference type="EC" id="3.2.1.141"/>
    </reaction>
</comment>
<dbReference type="CDD" id="cd11325">
    <property type="entry name" value="AmyAc_GTHase"/>
    <property type="match status" value="1"/>
</dbReference>
<evidence type="ECO:0000256" key="8">
    <source>
        <dbReference type="ARBA" id="ARBA00023277"/>
    </source>
</evidence>
<dbReference type="EMBL" id="FOJG01000001">
    <property type="protein sequence ID" value="SEW44050.1"/>
    <property type="molecule type" value="Genomic_DNA"/>
</dbReference>
<feature type="binding site" evidence="16">
    <location>
        <begin position="389"/>
        <end position="394"/>
    </location>
    <ligand>
        <name>substrate</name>
    </ligand>
</feature>
<evidence type="ECO:0000256" key="17">
    <source>
        <dbReference type="PIRSR" id="PIRSR006337-3"/>
    </source>
</evidence>
<dbReference type="NCBIfam" id="TIGR02402">
    <property type="entry name" value="trehalose_TreZ"/>
    <property type="match status" value="1"/>
</dbReference>
<dbReference type="SUPFAM" id="SSF81296">
    <property type="entry name" value="E set domains"/>
    <property type="match status" value="1"/>
</dbReference>
<feature type="active site" description="Nucleophile" evidence="15">
    <location>
        <position position="259"/>
    </location>
</feature>
<dbReference type="InterPro" id="IPR004193">
    <property type="entry name" value="Glyco_hydro_13_N"/>
</dbReference>
<evidence type="ECO:0000256" key="6">
    <source>
        <dbReference type="ARBA" id="ARBA00022490"/>
    </source>
</evidence>
<dbReference type="PANTHER" id="PTHR43651:SF11">
    <property type="entry name" value="MALTO-OLIGOSYLTREHALOSE TREHALOHYDROLASE"/>
    <property type="match status" value="1"/>
</dbReference>
<keyword evidence="9 14" id="KW-0326">Glycosidase</keyword>
<dbReference type="Gene3D" id="3.20.20.80">
    <property type="entry name" value="Glycosidases"/>
    <property type="match status" value="1"/>
</dbReference>
<evidence type="ECO:0000256" key="16">
    <source>
        <dbReference type="PIRSR" id="PIRSR006337-2"/>
    </source>
</evidence>
<name>A0A1I0RRS7_9BACT</name>
<dbReference type="PIRSF" id="PIRSF006337">
    <property type="entry name" value="Trehalose_TreZ"/>
    <property type="match status" value="1"/>
</dbReference>
<dbReference type="InterPro" id="IPR012768">
    <property type="entry name" value="Trehalose_TreZ"/>
</dbReference>
<comment type="similarity">
    <text evidence="3 14">Belongs to the glycosyl hydrolase 13 family.</text>
</comment>
<protein>
    <recommendedName>
        <fullName evidence="5 13">Malto-oligosyltrehalose trehalohydrolase</fullName>
        <shortName evidence="14">MTHase</shortName>
        <ecNumber evidence="4 13">3.2.1.141</ecNumber>
    </recommendedName>
    <alternativeName>
        <fullName evidence="11 14">4-alpha-D-((1-&gt;4)-alpha-D-glucano)trehalose trehalohydrolase</fullName>
    </alternativeName>
    <alternativeName>
        <fullName evidence="10 14">Maltooligosyl trehalose trehalohydrolase</fullName>
    </alternativeName>
</protein>
<gene>
    <name evidence="19" type="ORF">SAMN04488122_3288</name>
</gene>
<dbReference type="SMART" id="SM00642">
    <property type="entry name" value="Aamy"/>
    <property type="match status" value="1"/>
</dbReference>
<keyword evidence="6" id="KW-0963">Cytoplasm</keyword>
<evidence type="ECO:0000256" key="2">
    <source>
        <dbReference type="ARBA" id="ARBA00005199"/>
    </source>
</evidence>
<dbReference type="STRING" id="29529.SAMN04488122_3288"/>
<dbReference type="GO" id="GO:0033942">
    <property type="term" value="F:4-alpha-D-(1-&gt;4)-alpha-D-glucanotrehalose trehalohydrolase activity"/>
    <property type="evidence" value="ECO:0007669"/>
    <property type="project" value="UniProtKB-EC"/>
</dbReference>
<evidence type="ECO:0000256" key="14">
    <source>
        <dbReference type="PIRNR" id="PIRNR006337"/>
    </source>
</evidence>
<dbReference type="PANTHER" id="PTHR43651">
    <property type="entry name" value="1,4-ALPHA-GLUCAN-BRANCHING ENZYME"/>
    <property type="match status" value="1"/>
</dbReference>
<dbReference type="InterPro" id="IPR044901">
    <property type="entry name" value="Trehalose_TreZ_E-set_sf"/>
</dbReference>
<evidence type="ECO:0000256" key="9">
    <source>
        <dbReference type="ARBA" id="ARBA00023295"/>
    </source>
</evidence>
<evidence type="ECO:0000256" key="10">
    <source>
        <dbReference type="ARBA" id="ARBA00032057"/>
    </source>
</evidence>
<evidence type="ECO:0000256" key="12">
    <source>
        <dbReference type="ARBA" id="ARBA00034013"/>
    </source>
</evidence>
<evidence type="ECO:0000256" key="3">
    <source>
        <dbReference type="ARBA" id="ARBA00008061"/>
    </source>
</evidence>
<evidence type="ECO:0000256" key="7">
    <source>
        <dbReference type="ARBA" id="ARBA00022801"/>
    </source>
</evidence>
<dbReference type="InterPro" id="IPR013783">
    <property type="entry name" value="Ig-like_fold"/>
</dbReference>
<evidence type="ECO:0000313" key="20">
    <source>
        <dbReference type="Proteomes" id="UP000199310"/>
    </source>
</evidence>
<feature type="binding site" evidence="16">
    <location>
        <begin position="321"/>
        <end position="325"/>
    </location>
    <ligand>
        <name>substrate</name>
    </ligand>
</feature>
<evidence type="ECO:0000256" key="4">
    <source>
        <dbReference type="ARBA" id="ARBA00012268"/>
    </source>
</evidence>
<evidence type="ECO:0000256" key="15">
    <source>
        <dbReference type="PIRSR" id="PIRSR006337-1"/>
    </source>
</evidence>
<dbReference type="Proteomes" id="UP000199310">
    <property type="component" value="Unassembled WGS sequence"/>
</dbReference>
<dbReference type="Gene3D" id="2.60.40.10">
    <property type="entry name" value="Immunoglobulins"/>
    <property type="match status" value="1"/>
</dbReference>
<dbReference type="Pfam" id="PF00128">
    <property type="entry name" value="Alpha-amylase"/>
    <property type="match status" value="1"/>
</dbReference>
<dbReference type="InterPro" id="IPR017853">
    <property type="entry name" value="GH"/>
</dbReference>
<feature type="active site" description="Proton donor" evidence="15">
    <location>
        <position position="296"/>
    </location>
</feature>
<evidence type="ECO:0000256" key="1">
    <source>
        <dbReference type="ARBA" id="ARBA00004496"/>
    </source>
</evidence>
<dbReference type="AlphaFoldDB" id="A0A1I0RRS7"/>
<evidence type="ECO:0000313" key="19">
    <source>
        <dbReference type="EMBL" id="SEW44050.1"/>
    </source>
</evidence>
<dbReference type="GO" id="GO:0005992">
    <property type="term" value="P:trehalose biosynthetic process"/>
    <property type="evidence" value="ECO:0007669"/>
    <property type="project" value="UniProtKB-UniRule"/>
</dbReference>
<comment type="subcellular location">
    <subcellularLocation>
        <location evidence="1 15">Cytoplasm</location>
    </subcellularLocation>
</comment>
<organism evidence="19 20">
    <name type="scientific">Chitinophaga arvensicola</name>
    <dbReference type="NCBI Taxonomy" id="29529"/>
    <lineage>
        <taxon>Bacteria</taxon>
        <taxon>Pseudomonadati</taxon>
        <taxon>Bacteroidota</taxon>
        <taxon>Chitinophagia</taxon>
        <taxon>Chitinophagales</taxon>
        <taxon>Chitinophagaceae</taxon>
        <taxon>Chitinophaga</taxon>
    </lineage>
</organism>
<dbReference type="GO" id="GO:0005737">
    <property type="term" value="C:cytoplasm"/>
    <property type="evidence" value="ECO:0007669"/>
    <property type="project" value="UniProtKB-SubCell"/>
</dbReference>
<dbReference type="EC" id="3.2.1.141" evidence="4 13"/>
<dbReference type="InterPro" id="IPR006047">
    <property type="entry name" value="GH13_cat_dom"/>
</dbReference>
<dbReference type="UniPathway" id="UPA00299"/>
<proteinExistence type="inferred from homology"/>
<evidence type="ECO:0000256" key="5">
    <source>
        <dbReference type="ARBA" id="ARBA00015938"/>
    </source>
</evidence>
<keyword evidence="7 14" id="KW-0378">Hydrolase</keyword>
<dbReference type="SUPFAM" id="SSF51445">
    <property type="entry name" value="(Trans)glycosidases"/>
    <property type="match status" value="1"/>
</dbReference>
<dbReference type="OrthoDB" id="9761875at2"/>
<dbReference type="Pfam" id="PF02922">
    <property type="entry name" value="CBM_48"/>
    <property type="match status" value="1"/>
</dbReference>
<comment type="pathway">
    <text evidence="2 14">Glycan biosynthesis; trehalose biosynthesis.</text>
</comment>
<accession>A0A1I0RRS7</accession>